<proteinExistence type="predicted"/>
<dbReference type="RefSeq" id="WP_380725969.1">
    <property type="nucleotide sequence ID" value="NZ_JBHTLK010000142.1"/>
</dbReference>
<dbReference type="InterPro" id="IPR050627">
    <property type="entry name" value="Nitroreductase/BluB"/>
</dbReference>
<evidence type="ECO:0000259" key="1">
    <source>
        <dbReference type="Pfam" id="PF00881"/>
    </source>
</evidence>
<comment type="caution">
    <text evidence="2">The sequence shown here is derived from an EMBL/GenBank/DDBJ whole genome shotgun (WGS) entry which is preliminary data.</text>
</comment>
<feature type="non-terminal residue" evidence="2">
    <location>
        <position position="1"/>
    </location>
</feature>
<reference evidence="3" key="1">
    <citation type="journal article" date="2019" name="Int. J. Syst. Evol. Microbiol.">
        <title>The Global Catalogue of Microorganisms (GCM) 10K type strain sequencing project: providing services to taxonomists for standard genome sequencing and annotation.</title>
        <authorList>
            <consortium name="The Broad Institute Genomics Platform"/>
            <consortium name="The Broad Institute Genome Sequencing Center for Infectious Disease"/>
            <person name="Wu L."/>
            <person name="Ma J."/>
        </authorList>
    </citation>
    <scope>NUCLEOTIDE SEQUENCE [LARGE SCALE GENOMIC DNA]</scope>
    <source>
        <strain evidence="3">CCUG 60214</strain>
    </source>
</reference>
<dbReference type="NCBIfam" id="TIGR03553">
    <property type="entry name" value="F420_FbiB_CTERM"/>
    <property type="match status" value="1"/>
</dbReference>
<dbReference type="EMBL" id="JBHTLK010000142">
    <property type="protein sequence ID" value="MFD1150144.1"/>
    <property type="molecule type" value="Genomic_DNA"/>
</dbReference>
<sequence>SAPAPHHTRPVRFVRPTARRDALLDAMREQWRADLRADGLSDERVEARVARGDFLRNAPEIVLPFLVRAGAHDYPDERRSAAERTMFTIAGGAAVQGLLVALAAEGLGSCWVSSTIFCADVVRDVLDLPTDWEPLGAVAIGHPESELTPRAAGDVDERFLEL</sequence>
<evidence type="ECO:0000313" key="3">
    <source>
        <dbReference type="Proteomes" id="UP001597168"/>
    </source>
</evidence>
<dbReference type="InterPro" id="IPR019943">
    <property type="entry name" value="F420_FbiB_C"/>
</dbReference>
<accession>A0ABW3QZ91</accession>
<dbReference type="PANTHER" id="PTHR23026:SF123">
    <property type="entry name" value="NAD(P)H NITROREDUCTASE RV3131-RELATED"/>
    <property type="match status" value="1"/>
</dbReference>
<dbReference type="Proteomes" id="UP001597168">
    <property type="component" value="Unassembled WGS sequence"/>
</dbReference>
<gene>
    <name evidence="2" type="ORF">ACFQ3T_23675</name>
</gene>
<organism evidence="2 3">
    <name type="scientific">Saccharothrix hoggarensis</name>
    <dbReference type="NCBI Taxonomy" id="913853"/>
    <lineage>
        <taxon>Bacteria</taxon>
        <taxon>Bacillati</taxon>
        <taxon>Actinomycetota</taxon>
        <taxon>Actinomycetes</taxon>
        <taxon>Pseudonocardiales</taxon>
        <taxon>Pseudonocardiaceae</taxon>
        <taxon>Saccharothrix</taxon>
    </lineage>
</organism>
<dbReference type="SUPFAM" id="SSF55469">
    <property type="entry name" value="FMN-dependent nitroreductase-like"/>
    <property type="match status" value="1"/>
</dbReference>
<dbReference type="Gene3D" id="3.40.109.10">
    <property type="entry name" value="NADH Oxidase"/>
    <property type="match status" value="1"/>
</dbReference>
<dbReference type="InterPro" id="IPR029479">
    <property type="entry name" value="Nitroreductase"/>
</dbReference>
<keyword evidence="3" id="KW-1185">Reference proteome</keyword>
<dbReference type="Pfam" id="PF00881">
    <property type="entry name" value="Nitroreductase"/>
    <property type="match status" value="1"/>
</dbReference>
<dbReference type="PANTHER" id="PTHR23026">
    <property type="entry name" value="NADPH NITROREDUCTASE"/>
    <property type="match status" value="1"/>
</dbReference>
<feature type="domain" description="Nitroreductase" evidence="1">
    <location>
        <begin position="2"/>
        <end position="142"/>
    </location>
</feature>
<evidence type="ECO:0000313" key="2">
    <source>
        <dbReference type="EMBL" id="MFD1150144.1"/>
    </source>
</evidence>
<protein>
    <submittedName>
        <fullName evidence="2">Nitroreductase family protein</fullName>
    </submittedName>
</protein>
<dbReference type="InterPro" id="IPR000415">
    <property type="entry name" value="Nitroreductase-like"/>
</dbReference>
<name>A0ABW3QZ91_9PSEU</name>